<dbReference type="RefSeq" id="WP_040072148.1">
    <property type="nucleotide sequence ID" value="NZ_JXDG01000126.1"/>
</dbReference>
<gene>
    <name evidence="1" type="ORF">UCMB321_5821</name>
</gene>
<protein>
    <submittedName>
        <fullName evidence="1">Uncharacterized protein</fullName>
    </submittedName>
</protein>
<accession>A0A0C2HTG2</accession>
<sequence>MNSHTQSLARQVIALHDLRSIEDIMANVPLTLCHVLQEPDVFKTYAPEIVRLKYPKDEWAQHIERYEHYRDNVIATLCVDDYLQAMLEPHSRLPCFCSQMADVAGTLLHVITGERVYAVRNIFVNYLYLPQRWHCINAVVREQRIRYFDVSAYAQVLDKPRRKVVHPGELEGFNAADIAPHFIHSERWLQKEPFVRHIELKGKHIEDNFYPSPVSGKPIDEFQRTFN</sequence>
<evidence type="ECO:0000313" key="1">
    <source>
        <dbReference type="EMBL" id="KIH80476.1"/>
    </source>
</evidence>
<dbReference type="EMBL" id="JXDG01000126">
    <property type="protein sequence ID" value="KIH80476.1"/>
    <property type="molecule type" value="Genomic_DNA"/>
</dbReference>
<keyword evidence="2" id="KW-1185">Reference proteome</keyword>
<organism evidence="1 2">
    <name type="scientific">Pseudomonas batumici</name>
    <dbReference type="NCBI Taxonomy" id="226910"/>
    <lineage>
        <taxon>Bacteria</taxon>
        <taxon>Pseudomonadati</taxon>
        <taxon>Pseudomonadota</taxon>
        <taxon>Gammaproteobacteria</taxon>
        <taxon>Pseudomonadales</taxon>
        <taxon>Pseudomonadaceae</taxon>
        <taxon>Pseudomonas</taxon>
    </lineage>
</organism>
<evidence type="ECO:0000313" key="2">
    <source>
        <dbReference type="Proteomes" id="UP000031535"/>
    </source>
</evidence>
<proteinExistence type="predicted"/>
<comment type="caution">
    <text evidence="1">The sequence shown here is derived from an EMBL/GenBank/DDBJ whole genome shotgun (WGS) entry which is preliminary data.</text>
</comment>
<dbReference type="STRING" id="226910.UCMB321_5821"/>
<dbReference type="Proteomes" id="UP000031535">
    <property type="component" value="Unassembled WGS sequence"/>
</dbReference>
<name>A0A0C2HTG2_9PSED</name>
<dbReference type="PATRIC" id="fig|226910.6.peg.5807"/>
<dbReference type="OrthoDB" id="9152171at2"/>
<dbReference type="AlphaFoldDB" id="A0A0C2HTG2"/>
<reference evidence="1 2" key="1">
    <citation type="submission" date="2015-01" db="EMBL/GenBank/DDBJ databases">
        <title>Complete genome of Pseudomonas batumici UCM B-321 producer of the batumin antibiotic with strong antistaphilococcal and potential anticancer activity.</title>
        <authorList>
            <person name="Klochko V.V."/>
            <person name="Zelena L.B."/>
            <person name="Elena K.A."/>
            <person name="Reva O.N."/>
        </authorList>
    </citation>
    <scope>NUCLEOTIDE SEQUENCE [LARGE SCALE GENOMIC DNA]</scope>
    <source>
        <strain evidence="1 2">UCM B-321</strain>
    </source>
</reference>